<evidence type="ECO:0000313" key="3">
    <source>
        <dbReference type="Proteomes" id="UP000002071"/>
    </source>
</evidence>
<feature type="region of interest" description="Disordered" evidence="1">
    <location>
        <begin position="1"/>
        <end position="27"/>
    </location>
</feature>
<dbReference type="RefSeq" id="WP_015789827.1">
    <property type="nucleotide sequence ID" value="NC_013158.1"/>
</dbReference>
<reference evidence="2 3" key="1">
    <citation type="journal article" date="2009" name="Stand. Genomic Sci.">
        <title>Complete genome sequence of Halorhabdus utahensis type strain (AX-2).</title>
        <authorList>
            <person name="Anderson I."/>
            <person name="Tindall B.J."/>
            <person name="Pomrenke H."/>
            <person name="Goker M."/>
            <person name="Lapidus A."/>
            <person name="Nolan M."/>
            <person name="Copeland A."/>
            <person name="Glavina Del Rio T."/>
            <person name="Chen F."/>
            <person name="Tice H."/>
            <person name="Cheng J.F."/>
            <person name="Lucas S."/>
            <person name="Chertkov O."/>
            <person name="Bruce D."/>
            <person name="Brettin T."/>
            <person name="Detter J.C."/>
            <person name="Han C."/>
            <person name="Goodwin L."/>
            <person name="Land M."/>
            <person name="Hauser L."/>
            <person name="Chang Y.J."/>
            <person name="Jeffries C.D."/>
            <person name="Pitluck S."/>
            <person name="Pati A."/>
            <person name="Mavromatis K."/>
            <person name="Ivanova N."/>
            <person name="Ovchinnikova G."/>
            <person name="Chen A."/>
            <person name="Palaniappan K."/>
            <person name="Chain P."/>
            <person name="Rohde M."/>
            <person name="Bristow J."/>
            <person name="Eisen J.A."/>
            <person name="Markowitz V."/>
            <person name="Hugenholtz P."/>
            <person name="Kyrpides N.C."/>
            <person name="Klenk H.P."/>
        </authorList>
    </citation>
    <scope>NUCLEOTIDE SEQUENCE [LARGE SCALE GENOMIC DNA]</scope>
    <source>
        <strain evidence="3">DSM 12940 / JCM 11049 / AX-2</strain>
    </source>
</reference>
<dbReference type="STRING" id="519442.Huta_2089"/>
<evidence type="ECO:0000256" key="1">
    <source>
        <dbReference type="SAM" id="MobiDB-lite"/>
    </source>
</evidence>
<accession>C7NU11</accession>
<sequence length="52" mass="5555">MATENQKQNAKPRGDLTEADGVIEGEDGARMELEYIQKGGSKAEDAGGDDEE</sequence>
<feature type="compositionally biased region" description="Acidic residues" evidence="1">
    <location>
        <begin position="17"/>
        <end position="26"/>
    </location>
</feature>
<dbReference type="AlphaFoldDB" id="C7NU11"/>
<dbReference type="Proteomes" id="UP000002071">
    <property type="component" value="Chromosome"/>
</dbReference>
<dbReference type="EMBL" id="CP001687">
    <property type="protein sequence ID" value="ACV12256.1"/>
    <property type="molecule type" value="Genomic_DNA"/>
</dbReference>
<dbReference type="HOGENOM" id="CLU_3075265_0_0_2"/>
<name>C7NU11_HALUD</name>
<keyword evidence="3" id="KW-1185">Reference proteome</keyword>
<evidence type="ECO:0000313" key="2">
    <source>
        <dbReference type="EMBL" id="ACV12256.1"/>
    </source>
</evidence>
<dbReference type="KEGG" id="hut:Huta_2089"/>
<gene>
    <name evidence="2" type="ordered locus">Huta_2089</name>
</gene>
<proteinExistence type="predicted"/>
<protein>
    <submittedName>
        <fullName evidence="2">Uncharacterized protein</fullName>
    </submittedName>
</protein>
<organism evidence="2 3">
    <name type="scientific">Halorhabdus utahensis (strain DSM 12940 / JCM 11049 / AX-2)</name>
    <dbReference type="NCBI Taxonomy" id="519442"/>
    <lineage>
        <taxon>Archaea</taxon>
        <taxon>Methanobacteriati</taxon>
        <taxon>Methanobacteriota</taxon>
        <taxon>Stenosarchaea group</taxon>
        <taxon>Halobacteria</taxon>
        <taxon>Halobacteriales</taxon>
        <taxon>Haloarculaceae</taxon>
        <taxon>Halorhabdus</taxon>
    </lineage>
</organism>
<dbReference type="GeneID" id="54763379"/>